<dbReference type="Gene3D" id="3.40.50.980">
    <property type="match status" value="4"/>
</dbReference>
<dbReference type="Gene3D" id="3.30.300.30">
    <property type="match status" value="2"/>
</dbReference>
<dbReference type="InterPro" id="IPR020845">
    <property type="entry name" value="AMP-binding_CS"/>
</dbReference>
<evidence type="ECO:0000313" key="8">
    <source>
        <dbReference type="EMBL" id="NRV12375.1"/>
    </source>
</evidence>
<keyword evidence="5" id="KW-0677">Repeat</keyword>
<dbReference type="FunFam" id="1.10.1200.10:FF:000005">
    <property type="entry name" value="Nonribosomal peptide synthetase 1"/>
    <property type="match status" value="2"/>
</dbReference>
<dbReference type="InterPro" id="IPR010071">
    <property type="entry name" value="AA_adenyl_dom"/>
</dbReference>
<dbReference type="PROSITE" id="PS00012">
    <property type="entry name" value="PHOSPHOPANTETHEINE"/>
    <property type="match status" value="1"/>
</dbReference>
<dbReference type="FunFam" id="3.40.50.12780:FF:000012">
    <property type="entry name" value="Non-ribosomal peptide synthetase"/>
    <property type="match status" value="2"/>
</dbReference>
<proteinExistence type="inferred from homology"/>
<dbReference type="SUPFAM" id="SSF52777">
    <property type="entry name" value="CoA-dependent acyltransferases"/>
    <property type="match status" value="6"/>
</dbReference>
<dbReference type="SUPFAM" id="SSF56801">
    <property type="entry name" value="Acetyl-CoA synthetase-like"/>
    <property type="match status" value="2"/>
</dbReference>
<dbReference type="GO" id="GO:0003824">
    <property type="term" value="F:catalytic activity"/>
    <property type="evidence" value="ECO:0007669"/>
    <property type="project" value="InterPro"/>
</dbReference>
<dbReference type="Gene3D" id="1.10.1200.10">
    <property type="entry name" value="ACP-like"/>
    <property type="match status" value="2"/>
</dbReference>
<keyword evidence="6" id="KW-0045">Antibiotic biosynthesis</keyword>
<dbReference type="PANTHER" id="PTHR45527:SF1">
    <property type="entry name" value="FATTY ACID SYNTHASE"/>
    <property type="match status" value="1"/>
</dbReference>
<dbReference type="CDD" id="cd19531">
    <property type="entry name" value="LCL_NRPS-like"/>
    <property type="match status" value="1"/>
</dbReference>
<dbReference type="PANTHER" id="PTHR45527">
    <property type="entry name" value="NONRIBOSOMAL PEPTIDE SYNTHETASE"/>
    <property type="match status" value="1"/>
</dbReference>
<dbReference type="Proteomes" id="UP000821656">
    <property type="component" value="Unassembled WGS sequence"/>
</dbReference>
<dbReference type="GO" id="GO:0005829">
    <property type="term" value="C:cytosol"/>
    <property type="evidence" value="ECO:0007669"/>
    <property type="project" value="TreeGrafter"/>
</dbReference>
<evidence type="ECO:0000256" key="6">
    <source>
        <dbReference type="ARBA" id="ARBA00023194"/>
    </source>
</evidence>
<dbReference type="GO" id="GO:0017000">
    <property type="term" value="P:antibiotic biosynthetic process"/>
    <property type="evidence" value="ECO:0007669"/>
    <property type="project" value="UniProtKB-KW"/>
</dbReference>
<feature type="domain" description="Carrier" evidence="7">
    <location>
        <begin position="739"/>
        <end position="814"/>
    </location>
</feature>
<protein>
    <submittedName>
        <fullName evidence="8">Amino acid adenylation domain-containing protein/non-ribosomal peptide synthase protein (TIGR01720 family)</fullName>
    </submittedName>
</protein>
<evidence type="ECO:0000256" key="4">
    <source>
        <dbReference type="ARBA" id="ARBA00022553"/>
    </source>
</evidence>
<comment type="cofactor">
    <cofactor evidence="1">
        <name>pantetheine 4'-phosphate</name>
        <dbReference type="ChEBI" id="CHEBI:47942"/>
    </cofactor>
</comment>
<dbReference type="InterPro" id="IPR045851">
    <property type="entry name" value="AMP-bd_C_sf"/>
</dbReference>
<dbReference type="Gene3D" id="2.30.38.10">
    <property type="entry name" value="Luciferase, Domain 3"/>
    <property type="match status" value="2"/>
</dbReference>
<dbReference type="GO" id="GO:0044550">
    <property type="term" value="P:secondary metabolite biosynthetic process"/>
    <property type="evidence" value="ECO:0007669"/>
    <property type="project" value="TreeGrafter"/>
</dbReference>
<dbReference type="FunFam" id="2.30.38.10:FF:000001">
    <property type="entry name" value="Non-ribosomal peptide synthetase PvdI"/>
    <property type="match status" value="1"/>
</dbReference>
<dbReference type="GO" id="GO:0031177">
    <property type="term" value="F:phosphopantetheine binding"/>
    <property type="evidence" value="ECO:0007669"/>
    <property type="project" value="TreeGrafter"/>
</dbReference>
<sequence length="2794" mass="324377">MEHYERIQESKKYWEDILNKKYEKIIEVNDYSKVNKLFKTNITGELYNKIMKLGKSNDLMTYIIMMTAYKITIGRYYNADNFLIGMPQYVKSNENNTFILTDSKMIKMEAKIKDVLINEKVDLEQLFEHQFFPLEQLYITNNVYENVSCYICMDNIHNSKAIEDIKMLKNNKVTLEIIKNEKEISLNIFYADCIKENQIKIIRDMYFCVLNYIVSNLNRKIGDVEVIGSIEKKLILEGFNNKILYPKEKTIVQVFEEQVEATPDKAVVVYKEKTITYKQLNEKSNSLARKIRKYGVKKENIVGIMMDASIEMFIGILGVLKSGAAYLPIDPSYPVNRIKYMIENSQSNLLLINNNTLRLNKSLNINVINLDSSDIYEESNKNLYEESSIHDLAYVIYTSGTTGTPKGVEVENGPLMNLCYWHNNYYNVTEKDNTTKFAGVGFDASVWEIFPYIIKGATIYIIDEEIRLNVEKLNEYYEKVGITISFLPTSIFEQFIKLPNNTLRALLTGADKLKYYEEKVYNIYNNYGPTEYTVVSTAFKVERDYKNIPIGKPIGNTNIYILDKNKKLLPIGVAGELYVAGDGLARGYVNNKELTSEKFIDNPFKIGEKMYKTGDLARWLEDGNIEYLGRIDYQVKIRGFRVELEEIERTLLNINGIKSAVVIDKVKDEYKYLCAYYVSNRNYTITELRENLLKTLPEYMVPAYFMSMDKLPLTANGKIDKKVLSNLKCEVNTGREYIEPRNRVEKILADIWSSVLGVEKIGIDDSFFELGGHSLKATVLIGKIHKELNVEIPIHEFFEKETIRNISNYIEKAEKEEFKEIDKVEKKEYYEASSAEKRMYVIQQFSENSIAYNVPAAIQIEGKLDVYKLQKTIIEIIYRHEILRTNFFALNGNVYQKVREIDELDFKVENIEVDGEKDIYDYYHNEFIRPFNLEKDWLIRIGIAKVEETKYIFLFDTHHIVSDGAAISIFMKELSEIYSQKKLEPLRIQYKDYSKWQSDRNKSEKVFKQKQYWLSEFEGEIPILNLQTDFNRPLVQDYKGDVLKFRINKKETAELRKIAQNTNSTMFMVLLASIKILLSKNSGQEDIIVGSPIAGRNHKDLENLIGMFVNTLAIRSTVDNNMTFEEYLDTVRNKTLRAYENQDYQFEDLVENLEIERNLSRNALFDIMFVLQNTDELEMKIDNLMFKQIITGNHIEKFDMTFEAVEKNDEILFNISYSVSLFKDETIEKIKDQLLMIVHEIAKNSKVKIKDISIISEEEKRKIIEVFNDTTMEYPINKTLIQLFEERVCEMPKKVALISESGNLTYREVNEKANFIARILIDKGVSRNNLVGIMINRSLEMVIGILAVLKAGGAYVPIDPSYPDKRINYIIDNSELQIILVERQFSEKIEFPCELLIIDDVSEINMDKHNIEINRSPEDLVYVIYTSGTTGNPKGVVIKNNAVVNILFYLEKKYPLKDMDSYLFKTNYCFDVSVTEIFGWFIGKGSLVILPIGYEKDPSNIIDEIYKNRITHMNITSSMLNVFLGEISEKNKYKIKSLKYIIQAGEALKLDNIDKAFEKLGDTNLENIYGPTEATIYTICYHVDKNDKFFRIPIGKPVANTEVYILDKFMNMVPIGVVGEMYLSGVCLAKGYLNNEEQTCKSFIENPFEIGKYMYKTGDLAKWLPDGNIDYIGRVDHQVKIRGFRVEIDEVERSILKIQGIKEVVVLAKENESTNYLCAYYVGDTEYRHSYIRDEITKSIPSYMVPTYFIKIDSIPVTSNGKVNRRELMKLEGGSTSSIEYKGPENDIERAMVAVWQNVLGIRQIGVQDDFFDLGGDSIKAMQIVSKLKMYNYYIEVKDVFKSLTIRNLSKCVKYKGIEIDEKEVTGNVQLAPIQKWFFDANFEKIDHWNQAIMLYRESRFDEKILEKVFKKIIDHHDALRICFKEENSEIIAINRDSKIKGYEFNVYDLMNLNINVENEIKNLCNKVQESMSIERGPLVKVALFKTNRGDHLLIAIHHLVVDGVSWRIILEDINNLYSSLEKGQEVSLPPKTTSYKMWADEIKNNVNSRVVTSSIEYWKSVENTHVDELPKDKKVTGVYIGKMAKVKTDFLLEEESQDLLNNVNKAYNTEINDILISALVRSISMLSNSDKVLISLEGHGREEIFNKVDITRTVGWFTAKYPVIFSAGADNSYSKLIKNTKDTLKRIPNKGVTYGILKYIRENEDSLEFKLKPEISFNYLGRFREDMNTDTFEKSNIDCGELISLDNLNLYNLDFTVINVKNRFEISLIYNSDVFNEETIDKIIKDYKNSLVEIIHHCKNKDDSEITITDITNEDITYEELSKYGNDLNNIQGIYKLTMMQQGMFYHSRLDEKSESYHESVIVGLEGEVDVNTLDKAYKKLVERYEVLRTNFDGSTFKETMQIVCKHKDVAINYRDISKMTESKEDMINSIVISDRLRGFNLENDVLIRLILIKVNDQDYKLILSNHHIIMDGWSLGIVLEELFELYHYFKVEESVNLSDVPSNAEYFKWLESRDRGAAKEFWYNYLLNVKNISKIPNDLSISNCKYKNNSYEIKIIGNKLRELEKIVSRNKVTMNTLIETVWGIQLQKYNEDDLAVFGVVVSGRDSKVENIENMVGLFINTIPLKVLGNKDMKFENLVARINNDLLECQEYSYCSLAEIQQLTKIKGELINHVMVFENYPIDMEKINGEMKSTGLDIKDFKGIEQTNYDFNIIVSYAEEITIKFMYNENTFSKENIEMIGKHFINIVNVVIEDSKVKIGDIDMIQNELKVKEIEEKIEEELENSTHSIEFNF</sequence>
<dbReference type="NCBIfam" id="TIGR01720">
    <property type="entry name" value="NRPS-para261"/>
    <property type="match status" value="1"/>
</dbReference>
<keyword evidence="4" id="KW-0597">Phosphoprotein</keyword>
<evidence type="ECO:0000256" key="5">
    <source>
        <dbReference type="ARBA" id="ARBA00022737"/>
    </source>
</evidence>
<reference evidence="8" key="1">
    <citation type="submission" date="2020-05" db="EMBL/GenBank/DDBJ databases">
        <title>Genomic insights into acetone-butanol-ethanol (ABE) fermentation by sequencing solventogenic clostridia strains.</title>
        <authorList>
            <person name="Brown S."/>
        </authorList>
    </citation>
    <scope>NUCLEOTIDE SEQUENCE</scope>
    <source>
        <strain evidence="8">DJ126</strain>
    </source>
</reference>
<evidence type="ECO:0000256" key="3">
    <source>
        <dbReference type="ARBA" id="ARBA00022450"/>
    </source>
</evidence>
<dbReference type="PROSITE" id="PS00455">
    <property type="entry name" value="AMP_BINDING"/>
    <property type="match status" value="2"/>
</dbReference>
<dbReference type="RefSeq" id="WP_077306199.1">
    <property type="nucleotide sequence ID" value="NZ_CP016090.1"/>
</dbReference>
<feature type="domain" description="Carrier" evidence="7">
    <location>
        <begin position="1783"/>
        <end position="1857"/>
    </location>
</feature>
<dbReference type="Gene3D" id="3.30.559.10">
    <property type="entry name" value="Chloramphenicol acetyltransferase-like domain"/>
    <property type="match status" value="3"/>
</dbReference>
<dbReference type="PROSITE" id="PS50075">
    <property type="entry name" value="CARRIER"/>
    <property type="match status" value="2"/>
</dbReference>
<accession>A0A9Q5GQ11</accession>
<organism evidence="8 9">
    <name type="scientific">Clostridium beijerinckii</name>
    <name type="common">Clostridium MP</name>
    <dbReference type="NCBI Taxonomy" id="1520"/>
    <lineage>
        <taxon>Bacteria</taxon>
        <taxon>Bacillati</taxon>
        <taxon>Bacillota</taxon>
        <taxon>Clostridia</taxon>
        <taxon>Eubacteriales</taxon>
        <taxon>Clostridiaceae</taxon>
        <taxon>Clostridium</taxon>
    </lineage>
</organism>
<evidence type="ECO:0000259" key="7">
    <source>
        <dbReference type="PROSITE" id="PS50075"/>
    </source>
</evidence>
<dbReference type="FunFam" id="3.40.50.980:FF:000001">
    <property type="entry name" value="Non-ribosomal peptide synthetase"/>
    <property type="match status" value="2"/>
</dbReference>
<dbReference type="InterPro" id="IPR036736">
    <property type="entry name" value="ACP-like_sf"/>
</dbReference>
<evidence type="ECO:0000313" key="9">
    <source>
        <dbReference type="Proteomes" id="UP000821656"/>
    </source>
</evidence>
<dbReference type="InterPro" id="IPR009081">
    <property type="entry name" value="PP-bd_ACP"/>
</dbReference>
<dbReference type="Pfam" id="PF13193">
    <property type="entry name" value="AMP-binding_C"/>
    <property type="match status" value="2"/>
</dbReference>
<name>A0A9Q5GQ11_CLOBE</name>
<comment type="similarity">
    <text evidence="2">Belongs to the ATP-dependent AMP-binding enzyme family.</text>
</comment>
<dbReference type="Pfam" id="PF00550">
    <property type="entry name" value="PP-binding"/>
    <property type="match status" value="2"/>
</dbReference>
<dbReference type="SUPFAM" id="SSF47336">
    <property type="entry name" value="ACP-like"/>
    <property type="match status" value="2"/>
</dbReference>
<dbReference type="Pfam" id="PF00501">
    <property type="entry name" value="AMP-binding"/>
    <property type="match status" value="2"/>
</dbReference>
<dbReference type="InterPro" id="IPR006162">
    <property type="entry name" value="Ppantetheine_attach_site"/>
</dbReference>
<dbReference type="InterPro" id="IPR001242">
    <property type="entry name" value="Condensation_dom"/>
</dbReference>
<comment type="caution">
    <text evidence="8">The sequence shown here is derived from an EMBL/GenBank/DDBJ whole genome shotgun (WGS) entry which is preliminary data.</text>
</comment>
<dbReference type="InterPro" id="IPR023213">
    <property type="entry name" value="CAT-like_dom_sf"/>
</dbReference>
<keyword evidence="3" id="KW-0596">Phosphopantetheine</keyword>
<dbReference type="InterPro" id="IPR025110">
    <property type="entry name" value="AMP-bd_C"/>
</dbReference>
<evidence type="ECO:0000256" key="1">
    <source>
        <dbReference type="ARBA" id="ARBA00001957"/>
    </source>
</evidence>
<dbReference type="CDD" id="cd05930">
    <property type="entry name" value="A_NRPS"/>
    <property type="match status" value="1"/>
</dbReference>
<dbReference type="GO" id="GO:0008610">
    <property type="term" value="P:lipid biosynthetic process"/>
    <property type="evidence" value="ECO:0007669"/>
    <property type="project" value="UniProtKB-ARBA"/>
</dbReference>
<dbReference type="Gene3D" id="3.30.559.30">
    <property type="entry name" value="Nonribosomal peptide synthetase, condensation domain"/>
    <property type="match status" value="4"/>
</dbReference>
<dbReference type="NCBIfam" id="NF003417">
    <property type="entry name" value="PRK04813.1"/>
    <property type="match status" value="2"/>
</dbReference>
<gene>
    <name evidence="8" type="ORF">DFH45_005338</name>
</gene>
<dbReference type="InterPro" id="IPR000873">
    <property type="entry name" value="AMP-dep_synth/lig_dom"/>
</dbReference>
<dbReference type="NCBIfam" id="TIGR01733">
    <property type="entry name" value="AA-adenyl-dom"/>
    <property type="match status" value="2"/>
</dbReference>
<dbReference type="InterPro" id="IPR010060">
    <property type="entry name" value="NRPS_synth"/>
</dbReference>
<evidence type="ECO:0000256" key="2">
    <source>
        <dbReference type="ARBA" id="ARBA00006432"/>
    </source>
</evidence>
<dbReference type="CDD" id="cd19534">
    <property type="entry name" value="E_NRPS"/>
    <property type="match status" value="1"/>
</dbReference>
<dbReference type="EMBL" id="JABSXK010000001">
    <property type="protein sequence ID" value="NRV12375.1"/>
    <property type="molecule type" value="Genomic_DNA"/>
</dbReference>
<dbReference type="Pfam" id="PF00668">
    <property type="entry name" value="Condensation"/>
    <property type="match status" value="3"/>
</dbReference>
<dbReference type="GO" id="GO:0043041">
    <property type="term" value="P:amino acid activation for nonribosomal peptide biosynthetic process"/>
    <property type="evidence" value="ECO:0007669"/>
    <property type="project" value="TreeGrafter"/>
</dbReference>